<keyword evidence="3" id="KW-1185">Reference proteome</keyword>
<protein>
    <recommendedName>
        <fullName evidence="1">ORC1/DEAH AAA+ ATPase domain-containing protein</fullName>
    </recommendedName>
</protein>
<feature type="domain" description="ORC1/DEAH AAA+ ATPase" evidence="1">
    <location>
        <begin position="91"/>
        <end position="243"/>
    </location>
</feature>
<evidence type="ECO:0000313" key="3">
    <source>
        <dbReference type="Proteomes" id="UP000193061"/>
    </source>
</evidence>
<proteinExistence type="predicted"/>
<evidence type="ECO:0000259" key="1">
    <source>
        <dbReference type="Pfam" id="PF13401"/>
    </source>
</evidence>
<dbReference type="InterPro" id="IPR049945">
    <property type="entry name" value="AAA_22"/>
</dbReference>
<dbReference type="EMBL" id="FWFX01000002">
    <property type="protein sequence ID" value="SLN20694.1"/>
    <property type="molecule type" value="Genomic_DNA"/>
</dbReference>
<name>A0A1X6YHD1_9RHOB</name>
<dbReference type="Pfam" id="PF13401">
    <property type="entry name" value="AAA_22"/>
    <property type="match status" value="1"/>
</dbReference>
<dbReference type="Gene3D" id="3.40.50.300">
    <property type="entry name" value="P-loop containing nucleotide triphosphate hydrolases"/>
    <property type="match status" value="1"/>
</dbReference>
<reference evidence="2 3" key="1">
    <citation type="submission" date="2017-03" db="EMBL/GenBank/DDBJ databases">
        <authorList>
            <person name="Afonso C.L."/>
            <person name="Miller P.J."/>
            <person name="Scott M.A."/>
            <person name="Spackman E."/>
            <person name="Goraichik I."/>
            <person name="Dimitrov K.M."/>
            <person name="Suarez D.L."/>
            <person name="Swayne D.E."/>
        </authorList>
    </citation>
    <scope>NUCLEOTIDE SEQUENCE [LARGE SCALE GENOMIC DNA]</scope>
    <source>
        <strain evidence="2 3">CECT 7450</strain>
    </source>
</reference>
<dbReference type="GO" id="GO:0016887">
    <property type="term" value="F:ATP hydrolysis activity"/>
    <property type="evidence" value="ECO:0007669"/>
    <property type="project" value="InterPro"/>
</dbReference>
<evidence type="ECO:0000313" key="2">
    <source>
        <dbReference type="EMBL" id="SLN20694.1"/>
    </source>
</evidence>
<dbReference type="Proteomes" id="UP000193061">
    <property type="component" value="Unassembled WGS sequence"/>
</dbReference>
<accession>A0A1X6YHD1</accession>
<gene>
    <name evidence="2" type="ORF">ROA7450_00709</name>
</gene>
<dbReference type="InterPro" id="IPR027417">
    <property type="entry name" value="P-loop_NTPase"/>
</dbReference>
<dbReference type="AlphaFoldDB" id="A0A1X6YHD1"/>
<dbReference type="PANTHER" id="PTHR34301">
    <property type="entry name" value="DNA-BINDING PROTEIN-RELATED"/>
    <property type="match status" value="1"/>
</dbReference>
<sequence length="437" mass="47412">MISAQTHDACLQERRLISPFPVSLSGEYGKVFSNSYSWGEIRNTVKYIYADTLLGSPVMPHTAFTFSRTEDAVRFADALMGASPFSFRSGLFLAGPRRTGKSTFLRQDLMPELQARGVLTIYTDLWADRGADPADLIAETLRKTMAKLANPLQKAASTVGAVKLAGVEITLADVGQTGGLTLADALIRIGQAAGKPVALVVDEAQHALSTPRGIDAMFALKAARDAMNQGEVSQVPALMLVFTGSHRDKLVGLLRNNRQPFFGASVTDMPLLGRGYVSAYVEWLNAWLASTNQIDSDEAYAAFELLGHRPERLEEALRDIALGPGGAAALGDTVLGKAHALRDRVWADYDNDFGELNKTQKAVLEEMVAQGTGFQPFVVATLNAFARRLGRKVTKSTIQSALAELKEKGLIWQSGRGQYALEDQGMIPWLKARGLRP</sequence>
<dbReference type="PANTHER" id="PTHR34301:SF8">
    <property type="entry name" value="ATPASE DOMAIN-CONTAINING PROTEIN"/>
    <property type="match status" value="1"/>
</dbReference>
<dbReference type="SUPFAM" id="SSF52540">
    <property type="entry name" value="P-loop containing nucleoside triphosphate hydrolases"/>
    <property type="match status" value="1"/>
</dbReference>
<organism evidence="2 3">
    <name type="scientific">Roseovarius albus</name>
    <dbReference type="NCBI Taxonomy" id="1247867"/>
    <lineage>
        <taxon>Bacteria</taxon>
        <taxon>Pseudomonadati</taxon>
        <taxon>Pseudomonadota</taxon>
        <taxon>Alphaproteobacteria</taxon>
        <taxon>Rhodobacterales</taxon>
        <taxon>Roseobacteraceae</taxon>
        <taxon>Roseovarius</taxon>
    </lineage>
</organism>